<comment type="cofactor">
    <cofactor evidence="1 5">
        <name>heme</name>
        <dbReference type="ChEBI" id="CHEBI:30413"/>
    </cofactor>
</comment>
<proteinExistence type="inferred from homology"/>
<keyword evidence="4 5" id="KW-0408">Iron</keyword>
<dbReference type="GO" id="GO:0016705">
    <property type="term" value="F:oxidoreductase activity, acting on paired donors, with incorporation or reduction of molecular oxygen"/>
    <property type="evidence" value="ECO:0007669"/>
    <property type="project" value="InterPro"/>
</dbReference>
<reference evidence="7" key="1">
    <citation type="journal article" date="2020" name="Stud. Mycol.">
        <title>101 Dothideomycetes genomes: a test case for predicting lifestyles and emergence of pathogens.</title>
        <authorList>
            <person name="Haridas S."/>
            <person name="Albert R."/>
            <person name="Binder M."/>
            <person name="Bloem J."/>
            <person name="Labutti K."/>
            <person name="Salamov A."/>
            <person name="Andreopoulos B."/>
            <person name="Baker S."/>
            <person name="Barry K."/>
            <person name="Bills G."/>
            <person name="Bluhm B."/>
            <person name="Cannon C."/>
            <person name="Castanera R."/>
            <person name="Culley D."/>
            <person name="Daum C."/>
            <person name="Ezra D."/>
            <person name="Gonzalez J."/>
            <person name="Henrissat B."/>
            <person name="Kuo A."/>
            <person name="Liang C."/>
            <person name="Lipzen A."/>
            <person name="Lutzoni F."/>
            <person name="Magnuson J."/>
            <person name="Mondo S."/>
            <person name="Nolan M."/>
            <person name="Ohm R."/>
            <person name="Pangilinan J."/>
            <person name="Park H.-J."/>
            <person name="Ramirez L."/>
            <person name="Alfaro M."/>
            <person name="Sun H."/>
            <person name="Tritt A."/>
            <person name="Yoshinaga Y."/>
            <person name="Zwiers L.-H."/>
            <person name="Turgeon B."/>
            <person name="Goodwin S."/>
            <person name="Spatafora J."/>
            <person name="Crous P."/>
            <person name="Grigoriev I."/>
        </authorList>
    </citation>
    <scope>NUCLEOTIDE SEQUENCE</scope>
    <source>
        <strain evidence="7">CBS 262.69</strain>
    </source>
</reference>
<dbReference type="EMBL" id="ML996689">
    <property type="protein sequence ID" value="KAF2403885.1"/>
    <property type="molecule type" value="Genomic_DNA"/>
</dbReference>
<dbReference type="PANTHER" id="PTHR24305:SF166">
    <property type="entry name" value="CYTOCHROME P450 12A4, MITOCHONDRIAL-RELATED"/>
    <property type="match status" value="1"/>
</dbReference>
<keyword evidence="6" id="KW-0560">Oxidoreductase</keyword>
<evidence type="ECO:0000256" key="2">
    <source>
        <dbReference type="ARBA" id="ARBA00010617"/>
    </source>
</evidence>
<evidence type="ECO:0000313" key="8">
    <source>
        <dbReference type="Proteomes" id="UP000799640"/>
    </source>
</evidence>
<evidence type="ECO:0000256" key="5">
    <source>
        <dbReference type="PIRSR" id="PIRSR602401-1"/>
    </source>
</evidence>
<dbReference type="Pfam" id="PF00067">
    <property type="entry name" value="p450"/>
    <property type="match status" value="1"/>
</dbReference>
<sequence length="542" mass="61012">MAHATLVLLTLSSGISTGLKAFGHFEETPFFKLFSPVLAATTFVWFLYNYQIYPHFVSPLRHLPTAPGGLPVIGHVYARFQTPPCRDYLRFVKTVPNDGLIRLWNFWNTESLIITNAKSICEVLVTKSYDFEKAPKARSTLHRILGEGLIVTEGDLHKYQRKILNPYFGFRQVKDLYPVFWGKALSFSEVILSKLQEQSPANEKLPSGVVDVSPLASFMALDTIGMALTGHDFNTLHHNDDPLGRVYQYMSTPNTMIKAVLSLNILFPRWVASVVLPVEDRRISDRCAESRRLCFEMLREKRANMKASGEESPDILSKMINSNMYTDDEMTDHLLTFVAAGHETTAAAFVWAVYHLAKHPGIQKRLRDEIRANVSLDPAHQNEAMSSMEHLPLLNAVLNESLRLYPPVHQNFRMAVRDTSILGYPVLKGTYVVINNYVINRSPDLWGPTAEEFIPERWIDPETGKANKTGGASSVYANATFSHGARSCIGQGFARAEFRSMLAAFVHTFEMEMADPDEVPFMLGNITIKPLNGMKLRLRVAA</sequence>
<dbReference type="PRINTS" id="PR00463">
    <property type="entry name" value="EP450I"/>
</dbReference>
<dbReference type="Gene3D" id="1.10.630.10">
    <property type="entry name" value="Cytochrome P450"/>
    <property type="match status" value="1"/>
</dbReference>
<keyword evidence="5 6" id="KW-0349">Heme</keyword>
<evidence type="ECO:0000256" key="6">
    <source>
        <dbReference type="RuleBase" id="RU000461"/>
    </source>
</evidence>
<dbReference type="PRINTS" id="PR00385">
    <property type="entry name" value="P450"/>
</dbReference>
<dbReference type="OrthoDB" id="1470350at2759"/>
<dbReference type="CDD" id="cd11069">
    <property type="entry name" value="CYP_FUM15-like"/>
    <property type="match status" value="1"/>
</dbReference>
<accession>A0A6G1I7C2</accession>
<evidence type="ECO:0000256" key="4">
    <source>
        <dbReference type="ARBA" id="ARBA00023004"/>
    </source>
</evidence>
<feature type="binding site" description="axial binding residue" evidence="5">
    <location>
        <position position="488"/>
    </location>
    <ligand>
        <name>heme</name>
        <dbReference type="ChEBI" id="CHEBI:30413"/>
    </ligand>
    <ligandPart>
        <name>Fe</name>
        <dbReference type="ChEBI" id="CHEBI:18248"/>
    </ligandPart>
</feature>
<dbReference type="Proteomes" id="UP000799640">
    <property type="component" value="Unassembled WGS sequence"/>
</dbReference>
<dbReference type="AlphaFoldDB" id="A0A6G1I7C2"/>
<dbReference type="GO" id="GO:0004497">
    <property type="term" value="F:monooxygenase activity"/>
    <property type="evidence" value="ECO:0007669"/>
    <property type="project" value="UniProtKB-KW"/>
</dbReference>
<keyword evidence="3 5" id="KW-0479">Metal-binding</keyword>
<dbReference type="SUPFAM" id="SSF48264">
    <property type="entry name" value="Cytochrome P450"/>
    <property type="match status" value="1"/>
</dbReference>
<organism evidence="7 8">
    <name type="scientific">Trichodelitschia bisporula</name>
    <dbReference type="NCBI Taxonomy" id="703511"/>
    <lineage>
        <taxon>Eukaryota</taxon>
        <taxon>Fungi</taxon>
        <taxon>Dikarya</taxon>
        <taxon>Ascomycota</taxon>
        <taxon>Pezizomycotina</taxon>
        <taxon>Dothideomycetes</taxon>
        <taxon>Dothideomycetes incertae sedis</taxon>
        <taxon>Phaeotrichales</taxon>
        <taxon>Phaeotrichaceae</taxon>
        <taxon>Trichodelitschia</taxon>
    </lineage>
</organism>
<evidence type="ECO:0000256" key="3">
    <source>
        <dbReference type="ARBA" id="ARBA00022723"/>
    </source>
</evidence>
<dbReference type="GO" id="GO:0005506">
    <property type="term" value="F:iron ion binding"/>
    <property type="evidence" value="ECO:0007669"/>
    <property type="project" value="InterPro"/>
</dbReference>
<evidence type="ECO:0000313" key="7">
    <source>
        <dbReference type="EMBL" id="KAF2403885.1"/>
    </source>
</evidence>
<name>A0A6G1I7C2_9PEZI</name>
<keyword evidence="8" id="KW-1185">Reference proteome</keyword>
<gene>
    <name evidence="7" type="ORF">EJ06DRAFT_471425</name>
</gene>
<dbReference type="InterPro" id="IPR002401">
    <property type="entry name" value="Cyt_P450_E_grp-I"/>
</dbReference>
<protein>
    <submittedName>
        <fullName evidence="7">Cytochrome P450</fullName>
    </submittedName>
</protein>
<dbReference type="InterPro" id="IPR017972">
    <property type="entry name" value="Cyt_P450_CS"/>
</dbReference>
<comment type="similarity">
    <text evidence="2 6">Belongs to the cytochrome P450 family.</text>
</comment>
<dbReference type="InterPro" id="IPR050121">
    <property type="entry name" value="Cytochrome_P450_monoxygenase"/>
</dbReference>
<dbReference type="PROSITE" id="PS00086">
    <property type="entry name" value="CYTOCHROME_P450"/>
    <property type="match status" value="1"/>
</dbReference>
<evidence type="ECO:0000256" key="1">
    <source>
        <dbReference type="ARBA" id="ARBA00001971"/>
    </source>
</evidence>
<dbReference type="PANTHER" id="PTHR24305">
    <property type="entry name" value="CYTOCHROME P450"/>
    <property type="match status" value="1"/>
</dbReference>
<dbReference type="GO" id="GO:0020037">
    <property type="term" value="F:heme binding"/>
    <property type="evidence" value="ECO:0007669"/>
    <property type="project" value="InterPro"/>
</dbReference>
<dbReference type="InterPro" id="IPR036396">
    <property type="entry name" value="Cyt_P450_sf"/>
</dbReference>
<keyword evidence="6" id="KW-0503">Monooxygenase</keyword>
<dbReference type="InterPro" id="IPR001128">
    <property type="entry name" value="Cyt_P450"/>
</dbReference>